<reference evidence="3 4" key="1">
    <citation type="submission" date="2015-03" db="EMBL/GenBank/DDBJ databases">
        <authorList>
            <person name="Hassan Y.I."/>
            <person name="Lepp D."/>
            <person name="Zhou T."/>
        </authorList>
    </citation>
    <scope>NUCLEOTIDE SEQUENCE [LARGE SCALE GENOMIC DNA]</scope>
    <source>
        <strain evidence="3 4">GH2-10</strain>
    </source>
</reference>
<evidence type="ECO:0000313" key="4">
    <source>
        <dbReference type="Proteomes" id="UP000033514"/>
    </source>
</evidence>
<proteinExistence type="predicted"/>
<dbReference type="PATRIC" id="fig|361041.3.peg.479"/>
<evidence type="ECO:0000259" key="2">
    <source>
        <dbReference type="Pfam" id="PF12883"/>
    </source>
</evidence>
<organism evidence="3 4">
    <name type="scientific">Devosia soli</name>
    <dbReference type="NCBI Taxonomy" id="361041"/>
    <lineage>
        <taxon>Bacteria</taxon>
        <taxon>Pseudomonadati</taxon>
        <taxon>Pseudomonadota</taxon>
        <taxon>Alphaproteobacteria</taxon>
        <taxon>Hyphomicrobiales</taxon>
        <taxon>Devosiaceae</taxon>
        <taxon>Devosia</taxon>
    </lineage>
</organism>
<dbReference type="STRING" id="361041.VW35_05800"/>
<dbReference type="AlphaFoldDB" id="A0A0F5LC56"/>
<sequence length="152" mass="16909">MRLHILAAALAALAAGPALAQDYDSPSAMLKAFYKPYIAGDLPDDQEGFRSEWLNSLYQADEEATPAGEMGAIEFDPYIDGQDYQITDFNIDELEVGEETATVEVTFKNMGQPTTITYDLVYENNGWRIDDLEGENADFSYRLSEIFEAARG</sequence>
<dbReference type="Pfam" id="PF12883">
    <property type="entry name" value="DUF3828"/>
    <property type="match status" value="1"/>
</dbReference>
<dbReference type="Gene3D" id="3.10.450.50">
    <property type="match status" value="1"/>
</dbReference>
<gene>
    <name evidence="3" type="ORF">VW35_05800</name>
</gene>
<feature type="chain" id="PRO_5002491745" description="DUF3828 domain-containing protein" evidence="1">
    <location>
        <begin position="21"/>
        <end position="152"/>
    </location>
</feature>
<name>A0A0F5LC56_9HYPH</name>
<dbReference type="EMBL" id="LAJG01000014">
    <property type="protein sequence ID" value="KKB79976.1"/>
    <property type="molecule type" value="Genomic_DNA"/>
</dbReference>
<feature type="signal peptide" evidence="1">
    <location>
        <begin position="1"/>
        <end position="20"/>
    </location>
</feature>
<comment type="caution">
    <text evidence="3">The sequence shown here is derived from an EMBL/GenBank/DDBJ whole genome shotgun (WGS) entry which is preliminary data.</text>
</comment>
<keyword evidence="4" id="KW-1185">Reference proteome</keyword>
<evidence type="ECO:0000313" key="3">
    <source>
        <dbReference type="EMBL" id="KKB79976.1"/>
    </source>
</evidence>
<dbReference type="OrthoDB" id="7174015at2"/>
<dbReference type="InterPro" id="IPR024289">
    <property type="entry name" value="DUF3828"/>
</dbReference>
<dbReference type="Proteomes" id="UP000033514">
    <property type="component" value="Unassembled WGS sequence"/>
</dbReference>
<protein>
    <recommendedName>
        <fullName evidence="2">DUF3828 domain-containing protein</fullName>
    </recommendedName>
</protein>
<dbReference type="RefSeq" id="WP_046142040.1">
    <property type="nucleotide sequence ID" value="NZ_LAJG01000014.1"/>
</dbReference>
<keyword evidence="1" id="KW-0732">Signal</keyword>
<accession>A0A0F5LC56</accession>
<feature type="domain" description="DUF3828" evidence="2">
    <location>
        <begin position="49"/>
        <end position="133"/>
    </location>
</feature>
<evidence type="ECO:0000256" key="1">
    <source>
        <dbReference type="SAM" id="SignalP"/>
    </source>
</evidence>